<sequence>MPQVRIAALSLLLVPVAKTSICLELLWYRFDRWLFIVDFSRLKSRKLPDTDGTADAAETSSS</sequence>
<dbReference type="Proteomes" id="UP000054653">
    <property type="component" value="Unassembled WGS sequence"/>
</dbReference>
<evidence type="ECO:0000313" key="1">
    <source>
        <dbReference type="EMBL" id="KRY25542.1"/>
    </source>
</evidence>
<reference evidence="1 2" key="1">
    <citation type="submission" date="2015-01" db="EMBL/GenBank/DDBJ databases">
        <title>Evolution of Trichinella species and genotypes.</title>
        <authorList>
            <person name="Korhonen P.K."/>
            <person name="Edoardo P."/>
            <person name="Giuseppe L.R."/>
            <person name="Gasser R.B."/>
        </authorList>
    </citation>
    <scope>NUCLEOTIDE SEQUENCE [LARGE SCALE GENOMIC DNA]</scope>
    <source>
        <strain evidence="1">ISS120</strain>
    </source>
</reference>
<dbReference type="OrthoDB" id="5927516at2759"/>
<proteinExistence type="predicted"/>
<dbReference type="AlphaFoldDB" id="A0A0V1AL54"/>
<name>A0A0V1AL54_TRIBR</name>
<evidence type="ECO:0000313" key="2">
    <source>
        <dbReference type="Proteomes" id="UP000054653"/>
    </source>
</evidence>
<dbReference type="EMBL" id="JYDI01002261">
    <property type="protein sequence ID" value="KRY25542.1"/>
    <property type="molecule type" value="Genomic_DNA"/>
</dbReference>
<accession>A0A0V1AL54</accession>
<keyword evidence="2" id="KW-1185">Reference proteome</keyword>
<protein>
    <submittedName>
        <fullName evidence="1">Uncharacterized protein</fullName>
    </submittedName>
</protein>
<comment type="caution">
    <text evidence="1">The sequence shown here is derived from an EMBL/GenBank/DDBJ whole genome shotgun (WGS) entry which is preliminary data.</text>
</comment>
<organism evidence="1 2">
    <name type="scientific">Trichinella britovi</name>
    <name type="common">Parasitic roundworm</name>
    <dbReference type="NCBI Taxonomy" id="45882"/>
    <lineage>
        <taxon>Eukaryota</taxon>
        <taxon>Metazoa</taxon>
        <taxon>Ecdysozoa</taxon>
        <taxon>Nematoda</taxon>
        <taxon>Enoplea</taxon>
        <taxon>Dorylaimia</taxon>
        <taxon>Trichinellida</taxon>
        <taxon>Trichinellidae</taxon>
        <taxon>Trichinella</taxon>
    </lineage>
</organism>
<gene>
    <name evidence="1" type="ORF">T03_14923</name>
</gene>